<evidence type="ECO:0000313" key="3">
    <source>
        <dbReference type="EMBL" id="CDP34570.1"/>
    </source>
</evidence>
<name>A0A060T0C7_BLAAD</name>
<feature type="binding site" evidence="1">
    <location>
        <position position="168"/>
    </location>
    <ligand>
        <name>Zn(2+)</name>
        <dbReference type="ChEBI" id="CHEBI:29105"/>
    </ligand>
</feature>
<dbReference type="Pfam" id="PF03637">
    <property type="entry name" value="Mob1_phocein"/>
    <property type="match status" value="1"/>
</dbReference>
<accession>A0A060T0C7</accession>
<dbReference type="PANTHER" id="PTHR22599">
    <property type="entry name" value="MPS ONE BINDER KINASE ACTIVATOR-LIKE MOB"/>
    <property type="match status" value="1"/>
</dbReference>
<dbReference type="PhylomeDB" id="A0A060T0C7"/>
<feature type="region of interest" description="Disordered" evidence="2">
    <location>
        <begin position="1"/>
        <end position="22"/>
    </location>
</feature>
<organism evidence="3">
    <name type="scientific">Blastobotrys adeninivorans</name>
    <name type="common">Yeast</name>
    <name type="synonym">Arxula adeninivorans</name>
    <dbReference type="NCBI Taxonomy" id="409370"/>
    <lineage>
        <taxon>Eukaryota</taxon>
        <taxon>Fungi</taxon>
        <taxon>Dikarya</taxon>
        <taxon>Ascomycota</taxon>
        <taxon>Saccharomycotina</taxon>
        <taxon>Dipodascomycetes</taxon>
        <taxon>Dipodascales</taxon>
        <taxon>Trichomonascaceae</taxon>
        <taxon>Blastobotrys</taxon>
    </lineage>
</organism>
<proteinExistence type="predicted"/>
<feature type="binding site" evidence="1">
    <location>
        <position position="163"/>
    </location>
    <ligand>
        <name>Zn(2+)</name>
        <dbReference type="ChEBI" id="CHEBI:29105"/>
    </ligand>
</feature>
<sequence length="218" mass="25497">MSFFQSFNPRTTRTFRPKPQASSQSYMLRQYAEATLGSDSLRQVVALPEGEDLNEWIAVHVVDFYGQVNMLYSTITEFCSPTSCPKMTATEEYEYLWQDSSNPKYKRPVKVSAPEYVENLMTWTQSLIDDESIFPTKNGVPFSKSSYQTFRQILKRLFRVYAHIYCHHFDQITELGLQPHLNTSLKHFVLFCNQFDLVDQKEFGPLQELIQIMLKDEN</sequence>
<keyword evidence="1" id="KW-0479">Metal-binding</keyword>
<dbReference type="InterPro" id="IPR005301">
    <property type="entry name" value="MOB_kinase_act_fam"/>
</dbReference>
<protein>
    <submittedName>
        <fullName evidence="3">ARAD1C15510p</fullName>
    </submittedName>
</protein>
<evidence type="ECO:0000256" key="1">
    <source>
        <dbReference type="PIRSR" id="PIRSR605301-1"/>
    </source>
</evidence>
<dbReference type="Gene3D" id="1.20.140.30">
    <property type="entry name" value="MOB kinase activator"/>
    <property type="match status" value="1"/>
</dbReference>
<evidence type="ECO:0000256" key="2">
    <source>
        <dbReference type="SAM" id="MobiDB-lite"/>
    </source>
</evidence>
<gene>
    <name evidence="3" type="ORF">GNLVRS02_ARAD1C15510g</name>
</gene>
<keyword evidence="1" id="KW-0862">Zinc</keyword>
<dbReference type="InterPro" id="IPR036703">
    <property type="entry name" value="MOB_kinase_act_sf"/>
</dbReference>
<dbReference type="SMART" id="SM01388">
    <property type="entry name" value="Mob1_phocein"/>
    <property type="match status" value="1"/>
</dbReference>
<dbReference type="AlphaFoldDB" id="A0A060T0C7"/>
<dbReference type="SUPFAM" id="SSF101152">
    <property type="entry name" value="Mob1/phocein"/>
    <property type="match status" value="1"/>
</dbReference>
<reference evidence="3" key="1">
    <citation type="submission" date="2014-02" db="EMBL/GenBank/DDBJ databases">
        <authorList>
            <person name="Genoscope - CEA"/>
        </authorList>
    </citation>
    <scope>NUCLEOTIDE SEQUENCE</scope>
    <source>
        <strain evidence="3">LS3</strain>
    </source>
</reference>
<feature type="binding site" evidence="1">
    <location>
        <position position="79"/>
    </location>
    <ligand>
        <name>Zn(2+)</name>
        <dbReference type="ChEBI" id="CHEBI:29105"/>
    </ligand>
</feature>
<reference evidence="3" key="2">
    <citation type="submission" date="2014-06" db="EMBL/GenBank/DDBJ databases">
        <title>The complete genome of Blastobotrys (Arxula) adeninivorans LS3 - a yeast of biotechnological interest.</title>
        <authorList>
            <person name="Kunze G."/>
            <person name="Gaillardin C."/>
            <person name="Czernicka M."/>
            <person name="Durrens P."/>
            <person name="Martin T."/>
            <person name="Boer E."/>
            <person name="Gabaldon T."/>
            <person name="Cruz J."/>
            <person name="Talla E."/>
            <person name="Marck C."/>
            <person name="Goffeau A."/>
            <person name="Barbe V."/>
            <person name="Baret P."/>
            <person name="Baronian K."/>
            <person name="Beier S."/>
            <person name="Bleykasten C."/>
            <person name="Bode R."/>
            <person name="Casaregola S."/>
            <person name="Despons L."/>
            <person name="Fairhead C."/>
            <person name="Giersberg M."/>
            <person name="Gierski P."/>
            <person name="Hahnel U."/>
            <person name="Hartmann A."/>
            <person name="Jankowska D."/>
            <person name="Jubin C."/>
            <person name="Jung P."/>
            <person name="Lafontaine I."/>
            <person name="Leh-Louis V."/>
            <person name="Lemaire M."/>
            <person name="Marcet-Houben M."/>
            <person name="Mascher M."/>
            <person name="Morel G."/>
            <person name="Richard G.-F."/>
            <person name="Riechen J."/>
            <person name="Sacerdot C."/>
            <person name="Sarkar A."/>
            <person name="Savel G."/>
            <person name="Schacherer J."/>
            <person name="Sherman D."/>
            <person name="Straub M.-L."/>
            <person name="Stein N."/>
            <person name="Thierry A."/>
            <person name="Trautwein-Schult A."/>
            <person name="Westhof E."/>
            <person name="Worch S."/>
            <person name="Dujon B."/>
            <person name="Souciet J.-L."/>
            <person name="Wincker P."/>
            <person name="Scholz U."/>
            <person name="Neuveglise N."/>
        </authorList>
    </citation>
    <scope>NUCLEOTIDE SEQUENCE</scope>
    <source>
        <strain evidence="3">LS3</strain>
    </source>
</reference>
<dbReference type="EMBL" id="HG937693">
    <property type="protein sequence ID" value="CDP34570.1"/>
    <property type="molecule type" value="Genomic_DNA"/>
</dbReference>
<feature type="binding site" evidence="1">
    <location>
        <position position="84"/>
    </location>
    <ligand>
        <name>Zn(2+)</name>
        <dbReference type="ChEBI" id="CHEBI:29105"/>
    </ligand>
</feature>